<dbReference type="Gene3D" id="2.60.40.690">
    <property type="entry name" value="Alpha-macroglobulin, receptor-binding domain"/>
    <property type="match status" value="1"/>
</dbReference>
<evidence type="ECO:0000256" key="10">
    <source>
        <dbReference type="SAM" id="SignalP"/>
    </source>
</evidence>
<dbReference type="SMART" id="SM01359">
    <property type="entry name" value="A2M_N_2"/>
    <property type="match status" value="1"/>
</dbReference>
<evidence type="ECO:0000256" key="6">
    <source>
        <dbReference type="ARBA" id="ARBA00023180"/>
    </source>
</evidence>
<feature type="domain" description="Alpha-macroglobulin receptor-binding" evidence="13">
    <location>
        <begin position="1324"/>
        <end position="1413"/>
    </location>
</feature>
<dbReference type="PROSITE" id="PS00477">
    <property type="entry name" value="ALPHA_2_MACROGLOBULIN"/>
    <property type="match status" value="1"/>
</dbReference>
<sequence>MALLKISLVTTLLVLLPYVSGECFYLATATNQLRPNTDFNVAVTVQCSGNDTNAVFQVTLSLTSVSDGSTTAITSSSANAQSTVTSGSTVIIPLKIGANWNANQYILSINGKSTSLSFNRTLSLNFNSKQFSLILQTDKGIYQAGQTVNFRLFCFNADLLPYPNQTVEIYVTDAAGNRIQQWNVPIPTSGIYANSFPLSTQPVLGTWSINANSGDQQDSAQILISQYVLPRFQVTVQPPSYITSTTSDFPVTISAKYTYGEPVIGTFLLNLTANGCYYINNQYNKCIYPTPYVVTGSLTGGTATVTVKLSALNLGNLLKQGTSINVLGVVTEAGTQIPQNTTVPLQLYTYATQLLATGANTFKPLLPYTITISLTYPDNTPVVNPTGQGIISITFSDTNTPNNQTFTFGQDGTATITVTPPLDAQSLNYQANYTNLTSYGSASAAAALSSKFISITATGQNYTVGQSLTVSVLASFTMQNYINYLVVGKGLLLAAKTLPIPNSGTQFSFNFPLTYEMAPSAAVAVFYITDCGEIVGDSFNINIDGAIRTKVQLQLSTPETTPGSNITITVDTAPNSVVTMTGVDQSVLLLNAGNDVTVTEIANQLAQYQVQQSGPIYFGSSFIPGIIRRPYPNGGLDQIFQACGLSYVTNGLYFKQQIFFGPLPMFKFAAGGALATMDMAPAAPSVASDGGNSVQTTIPRTYFPETWIFQTFQTNDSNTTVLPFTVPDTITSWVITSVVMNPVSGLRLTNAPTKLKVFKSFFLVANLPYSVIRGESMVIQVLVFNYLATDLSQVVVTLTQDSNLPPQFTFVDPATTGTSASKTISVKANNTATVSFTITPLVVGYTKLNINAKSGQAGDALVAQLNVKPEGAPQFFNKAVLVDLRNTSTFSTTITIDVPTTAVPGSTFIQFSGQGNIMAPVIANLNGLIQLPTGCGEQNMVNFVPDIVVYNFLKNIDLLTDDIKNKIINYLIIGYQTELTYKHYDGSFSAFGNSDPSGSTWLTAFVVKSFAMAQTIITIDPNVIQAAKTFLVSTQQTDGSFAEVGKILDNIQGGSAISNCSLTAFVLIAFLENPSPGNTYVNVTTKATAYLENCLTQNLTTYDITIVTYALVLANSSKSDAAFTKMNSMATNQGDLTYWHYQVPKPNGTDWWYYTPPTYDVEATGYALLVNIVRKVTPINLLPIVRWLISTRNSYGGYSSTQDTVIATQALGAAAPSFVGAPNSTVTMTVKYGTNTSNFNFTKQNQLVLQQQQLLPNTIPSVQVSANGNGVAIAQVSYNYYVVINNTGNAAFNLQLQAYQNSNANNTNGYYLQICASYQKNDSTGMTIITASTLSGYIWDPLPVPGSPAQLINVETGNGNSLVNLYFNNIPQTPSQVCIILSARQTNVVTGLKSANVNIYRYYTPADQAAASYNIGTGGPVATTKSG</sequence>
<evidence type="ECO:0000256" key="3">
    <source>
        <dbReference type="ARBA" id="ARBA00022729"/>
    </source>
</evidence>
<evidence type="ECO:0000256" key="8">
    <source>
        <dbReference type="ARBA" id="ARBA00063781"/>
    </source>
</evidence>
<dbReference type="InterPro" id="IPR041813">
    <property type="entry name" value="A2M_TED"/>
</dbReference>
<dbReference type="InterPro" id="IPR041555">
    <property type="entry name" value="MG3"/>
</dbReference>
<dbReference type="InterPro" id="IPR011625">
    <property type="entry name" value="A2M_N_BRD"/>
</dbReference>
<dbReference type="Pfam" id="PF07703">
    <property type="entry name" value="A2M_BRD"/>
    <property type="match status" value="1"/>
</dbReference>
<dbReference type="InterPro" id="IPR019742">
    <property type="entry name" value="MacrogloblnA2_CS"/>
</dbReference>
<feature type="signal peptide" evidence="10">
    <location>
        <begin position="1"/>
        <end position="21"/>
    </location>
</feature>
<dbReference type="InterPro" id="IPR013783">
    <property type="entry name" value="Ig-like_fold"/>
</dbReference>
<dbReference type="InterPro" id="IPR047565">
    <property type="entry name" value="Alpha-macroglob_thiol-ester_cl"/>
</dbReference>
<dbReference type="Gene3D" id="2.60.40.1940">
    <property type="match status" value="1"/>
</dbReference>
<evidence type="ECO:0000256" key="7">
    <source>
        <dbReference type="ARBA" id="ARBA00057615"/>
    </source>
</evidence>
<dbReference type="Pfam" id="PF00207">
    <property type="entry name" value="A2M"/>
    <property type="match status" value="1"/>
</dbReference>
<comment type="subunit">
    <text evidence="8">Heterodimer of a TEP1-N chain and an TEP1-C chain non-covalently linked. Forms a complex composed of TEP1-N and TEP1-C heterodimer, LRIM1 and APL1C; the interaction stabilizes TEP1-N and TEP1-C heterodimer, prevents its binding to tissues while circulating in the hemolymph and protects the thioester bond from hydrolysis. Mature TEP1 and to a lesser extent full-length TEP1 interact with SPCLIP1; the interaction is induced by microbial infection.</text>
</comment>
<dbReference type="Pfam" id="PF17791">
    <property type="entry name" value="MG3"/>
    <property type="match status" value="1"/>
</dbReference>
<dbReference type="EMBL" id="LC009017">
    <property type="protein sequence ID" value="BAR45596.1"/>
    <property type="molecule type" value="mRNA"/>
</dbReference>
<dbReference type="InterPro" id="IPR011626">
    <property type="entry name" value="Alpha-macroglobulin_TED"/>
</dbReference>
<dbReference type="Gene3D" id="1.50.10.20">
    <property type="match status" value="1"/>
</dbReference>
<keyword evidence="3 10" id="KW-0732">Signal</keyword>
<protein>
    <recommendedName>
        <fullName evidence="9">TEP1-F</fullName>
    </recommendedName>
</protein>
<evidence type="ECO:0000256" key="2">
    <source>
        <dbReference type="ARBA" id="ARBA00022525"/>
    </source>
</evidence>
<evidence type="ECO:0000259" key="11">
    <source>
        <dbReference type="SMART" id="SM01359"/>
    </source>
</evidence>
<name>A0A0E4B7Z3_9MYRI</name>
<keyword evidence="5" id="KW-1015">Disulfide bond</keyword>
<proteinExistence type="evidence at transcript level"/>
<keyword evidence="2" id="KW-0964">Secreted</keyword>
<feature type="chain" id="PRO_5002418555" description="TEP1-F" evidence="10">
    <location>
        <begin position="22"/>
        <end position="1427"/>
    </location>
</feature>
<dbReference type="GO" id="GO:0005615">
    <property type="term" value="C:extracellular space"/>
    <property type="evidence" value="ECO:0007669"/>
    <property type="project" value="InterPro"/>
</dbReference>
<dbReference type="Pfam" id="PF07678">
    <property type="entry name" value="TED_complement"/>
    <property type="match status" value="1"/>
</dbReference>
<dbReference type="Gene3D" id="2.20.130.20">
    <property type="match status" value="1"/>
</dbReference>
<feature type="domain" description="Alpha-2-macroglobulin" evidence="12">
    <location>
        <begin position="706"/>
        <end position="798"/>
    </location>
</feature>
<dbReference type="SUPFAM" id="SSF49410">
    <property type="entry name" value="Alpha-macroglobulin receptor domain"/>
    <property type="match status" value="1"/>
</dbReference>
<dbReference type="GO" id="GO:0004866">
    <property type="term" value="F:endopeptidase inhibitor activity"/>
    <property type="evidence" value="ECO:0007669"/>
    <property type="project" value="InterPro"/>
</dbReference>
<dbReference type="InterPro" id="IPR002890">
    <property type="entry name" value="MG2"/>
</dbReference>
<dbReference type="Pfam" id="PF17789">
    <property type="entry name" value="MG4"/>
    <property type="match status" value="1"/>
</dbReference>
<dbReference type="PANTHER" id="PTHR11412:SF136">
    <property type="entry name" value="CD109 ANTIGEN"/>
    <property type="match status" value="1"/>
</dbReference>
<evidence type="ECO:0000256" key="4">
    <source>
        <dbReference type="ARBA" id="ARBA00022966"/>
    </source>
</evidence>
<dbReference type="SMART" id="SM01361">
    <property type="entry name" value="A2M_recep"/>
    <property type="match status" value="1"/>
</dbReference>
<dbReference type="SMART" id="SM01360">
    <property type="entry name" value="A2M"/>
    <property type="match status" value="1"/>
</dbReference>
<reference evidence="14" key="1">
    <citation type="journal article" date="2015" name="Dev. Comp. Immunol.">
        <title>Evolution of the complement system in protostomes revealed by de novo transcriptome analysis of six species of Arthropoda.</title>
        <authorList>
            <person name="Sekiguchi R."/>
            <person name="Nonaka M."/>
        </authorList>
    </citation>
    <scope>NUCLEOTIDE SEQUENCE</scope>
</reference>
<accession>A0A0E4B7Z3</accession>
<dbReference type="InterPro" id="IPR001599">
    <property type="entry name" value="Macroglobln_a2"/>
</dbReference>
<dbReference type="SMART" id="SM01419">
    <property type="entry name" value="Thiol-ester_cl"/>
    <property type="match status" value="1"/>
</dbReference>
<dbReference type="InterPro" id="IPR009048">
    <property type="entry name" value="A-macroglobulin_rcpt-bd"/>
</dbReference>
<dbReference type="PANTHER" id="PTHR11412">
    <property type="entry name" value="MACROGLOBULIN / COMPLEMENT"/>
    <property type="match status" value="1"/>
</dbReference>
<dbReference type="Pfam" id="PF01835">
    <property type="entry name" value="MG2"/>
    <property type="match status" value="1"/>
</dbReference>
<comment type="function">
    <text evidence="7">Binds covalently through a thioester bond to the pathogen surface resulting in pathogen clearance.</text>
</comment>
<evidence type="ECO:0000256" key="9">
    <source>
        <dbReference type="ARBA" id="ARBA00078071"/>
    </source>
</evidence>
<dbReference type="Pfam" id="PF07677">
    <property type="entry name" value="A2M_recep"/>
    <property type="match status" value="1"/>
</dbReference>
<evidence type="ECO:0000256" key="5">
    <source>
        <dbReference type="ARBA" id="ARBA00023157"/>
    </source>
</evidence>
<dbReference type="Gene3D" id="2.60.40.2950">
    <property type="match status" value="1"/>
</dbReference>
<dbReference type="CDD" id="cd02897">
    <property type="entry name" value="A2M_2"/>
    <property type="match status" value="1"/>
</dbReference>
<dbReference type="Gene3D" id="2.60.40.10">
    <property type="entry name" value="Immunoglobulins"/>
    <property type="match status" value="2"/>
</dbReference>
<feature type="domain" description="Alpha-2-macroglobulin bait region" evidence="11">
    <location>
        <begin position="453"/>
        <end position="590"/>
    </location>
</feature>
<evidence type="ECO:0000256" key="1">
    <source>
        <dbReference type="ARBA" id="ARBA00004613"/>
    </source>
</evidence>
<gene>
    <name evidence="14" type="primary">TEP3</name>
</gene>
<dbReference type="Gene3D" id="6.20.50.160">
    <property type="match status" value="1"/>
</dbReference>
<dbReference type="Gene3D" id="2.60.40.1930">
    <property type="match status" value="2"/>
</dbReference>
<evidence type="ECO:0000259" key="12">
    <source>
        <dbReference type="SMART" id="SM01360"/>
    </source>
</evidence>
<dbReference type="FunFam" id="2.60.40.1930:FF:000001">
    <property type="entry name" value="CD109 isoform 3"/>
    <property type="match status" value="1"/>
</dbReference>
<dbReference type="InterPro" id="IPR040839">
    <property type="entry name" value="MG4"/>
</dbReference>
<evidence type="ECO:0000313" key="14">
    <source>
        <dbReference type="EMBL" id="BAR45596.1"/>
    </source>
</evidence>
<dbReference type="SUPFAM" id="SSF48239">
    <property type="entry name" value="Terpenoid cyclases/Protein prenyltransferases"/>
    <property type="match status" value="1"/>
</dbReference>
<dbReference type="InterPro" id="IPR008930">
    <property type="entry name" value="Terpenoid_cyclase/PrenylTrfase"/>
</dbReference>
<keyword evidence="6" id="KW-0325">Glycoprotein</keyword>
<dbReference type="InterPro" id="IPR036595">
    <property type="entry name" value="A-macroglobulin_rcpt-bd_sf"/>
</dbReference>
<dbReference type="InterPro" id="IPR050473">
    <property type="entry name" value="A2M/Complement_sys"/>
</dbReference>
<evidence type="ECO:0000259" key="13">
    <source>
        <dbReference type="SMART" id="SM01361"/>
    </source>
</evidence>
<organism evidence="14">
    <name type="scientific">Niponia nodulosa</name>
    <dbReference type="NCBI Taxonomy" id="1325555"/>
    <lineage>
        <taxon>Eukaryota</taxon>
        <taxon>Metazoa</taxon>
        <taxon>Ecdysozoa</taxon>
        <taxon>Arthropoda</taxon>
        <taxon>Myriapoda</taxon>
        <taxon>Diplopoda</taxon>
        <taxon>Helminthomorpha</taxon>
        <taxon>Polydesmida</taxon>
        <taxon>Cryptodesmidae</taxon>
        <taxon>Niponia</taxon>
    </lineage>
</organism>
<comment type="subcellular location">
    <subcellularLocation>
        <location evidence="1">Secreted</location>
    </subcellularLocation>
</comment>
<keyword evidence="4" id="KW-0882">Thioester bond</keyword>
<dbReference type="Gene3D" id="2.60.120.1540">
    <property type="match status" value="1"/>
</dbReference>